<dbReference type="Pfam" id="PF02754">
    <property type="entry name" value="CCG"/>
    <property type="match status" value="2"/>
</dbReference>
<evidence type="ECO:0000256" key="2">
    <source>
        <dbReference type="ARBA" id="ARBA00022723"/>
    </source>
</evidence>
<dbReference type="InterPro" id="IPR004017">
    <property type="entry name" value="Cys_rich_dom"/>
</dbReference>
<dbReference type="Gene3D" id="1.10.1060.10">
    <property type="entry name" value="Alpha-helical ferredoxin"/>
    <property type="match status" value="1"/>
</dbReference>
<dbReference type="PIRSF" id="PIRSF000139">
    <property type="entry name" value="Glc_ox_4Fe-4S"/>
    <property type="match status" value="1"/>
</dbReference>
<evidence type="ECO:0000256" key="1">
    <source>
        <dbReference type="ARBA" id="ARBA00022485"/>
    </source>
</evidence>
<evidence type="ECO:0000256" key="6">
    <source>
        <dbReference type="PIRNR" id="PIRNR000139"/>
    </source>
</evidence>
<protein>
    <recommendedName>
        <fullName evidence="6">Glycolate oxidase iron-sulfur subunit</fullName>
        <ecNumber evidence="6">1.1.99.14</ecNumber>
    </recommendedName>
</protein>
<keyword evidence="5 6" id="KW-0411">Iron-sulfur</keyword>
<dbReference type="Proteomes" id="UP000243679">
    <property type="component" value="Chromosome"/>
</dbReference>
<name>A0A1Q2SNY1_9GAMM</name>
<dbReference type="PROSITE" id="PS00198">
    <property type="entry name" value="4FE4S_FER_1"/>
    <property type="match status" value="2"/>
</dbReference>
<evidence type="ECO:0000259" key="7">
    <source>
        <dbReference type="PROSITE" id="PS51379"/>
    </source>
</evidence>
<comment type="catalytic activity">
    <reaction evidence="6">
        <text>(R)-lactate + A = pyruvate + AH2</text>
        <dbReference type="Rhea" id="RHEA:15089"/>
        <dbReference type="ChEBI" id="CHEBI:13193"/>
        <dbReference type="ChEBI" id="CHEBI:15361"/>
        <dbReference type="ChEBI" id="CHEBI:16004"/>
        <dbReference type="ChEBI" id="CHEBI:17499"/>
    </reaction>
</comment>
<dbReference type="EC" id="1.1.99.14" evidence="6"/>
<feature type="domain" description="4Fe-4S ferredoxin-type" evidence="7">
    <location>
        <begin position="16"/>
        <end position="47"/>
    </location>
</feature>
<dbReference type="SUPFAM" id="SSF46548">
    <property type="entry name" value="alpha-helical ferredoxin"/>
    <property type="match status" value="1"/>
</dbReference>
<organism evidence="8 9">
    <name type="scientific">Candidatus Nitrosoglobus terrae</name>
    <dbReference type="NCBI Taxonomy" id="1630141"/>
    <lineage>
        <taxon>Bacteria</taxon>
        <taxon>Pseudomonadati</taxon>
        <taxon>Pseudomonadota</taxon>
        <taxon>Gammaproteobacteria</taxon>
        <taxon>Chromatiales</taxon>
        <taxon>Chromatiaceae</taxon>
        <taxon>Candidatus Nitrosoglobus</taxon>
    </lineage>
</organism>
<dbReference type="Pfam" id="PF13183">
    <property type="entry name" value="Fer4_8"/>
    <property type="match status" value="1"/>
</dbReference>
<dbReference type="PROSITE" id="PS51379">
    <property type="entry name" value="4FE4S_FER_2"/>
    <property type="match status" value="1"/>
</dbReference>
<dbReference type="InterPro" id="IPR012257">
    <property type="entry name" value="Glc_ox_4Fe-4S"/>
</dbReference>
<keyword evidence="1 6" id="KW-0004">4Fe-4S</keyword>
<comment type="cofactor">
    <cofactor evidence="6">
        <name>[4Fe-4S] cluster</name>
        <dbReference type="ChEBI" id="CHEBI:49883"/>
    </cofactor>
    <text evidence="6">Binds 2 [4Fe-4S] clusters.</text>
</comment>
<dbReference type="PANTHER" id="PTHR32479:SF17">
    <property type="entry name" value="GLYCOLATE OXIDASE IRON-SULFUR SUBUNIT"/>
    <property type="match status" value="1"/>
</dbReference>
<reference evidence="8 9" key="1">
    <citation type="journal article" date="2017" name="ISME J.">
        <title>An acid-tolerant ammonia-oxidizing ?-proteobacterium from soil.</title>
        <authorList>
            <person name="Hayatsu M."/>
            <person name="Tago K."/>
            <person name="Uchiyama I."/>
            <person name="Toyoda A."/>
            <person name="Wang Y."/>
            <person name="Shimomura Y."/>
            <person name="Okubo T."/>
            <person name="Kurisu F."/>
            <person name="Hirono Y."/>
            <person name="Nonaka K."/>
            <person name="Akiyama H."/>
            <person name="Itoh T."/>
            <person name="Takami H."/>
        </authorList>
    </citation>
    <scope>NUCLEOTIDE SEQUENCE [LARGE SCALE GENOMIC DNA]</scope>
    <source>
        <strain evidence="8 9">TAO100</strain>
    </source>
</reference>
<evidence type="ECO:0000313" key="9">
    <source>
        <dbReference type="Proteomes" id="UP000243679"/>
    </source>
</evidence>
<sequence>MMVQSSPYDSSPSRESEKLLDQEADRCVMCGLCLPHCPTYRLTGDESESPRGRIALMRALAKKQLPPTLGLLGHLDRCLTCRACEAVCPSLVPYGRLIDSARAQAKDHRSYWQQFKKYLFHQWILSWPTALYGIGKLIRLFQIIGIDRLAQRSGLLRVLGWEQQWKLVPRLPFLQSWDRFYPAKFKERGKVALFRGCIADVVDQPLLLTTTQLLNQLGYSVHVPSKQVCCGALARHDGNLEESLALALKNISAFTNIDSEAIICTATGCTTSLIEYFQWVQEGKANIDIARDFVAKIQDVNQFLLQISWPSEVTLKPLAKRIAVHDPCSLRYVLKQHNAVYNLLRRIPEADIIPLPNNEQCCGAAGSYMLTQPTLAKALQAEKINILKKIQPDILVTPNIGCSLYLSAGIKEVSLPIEIMHPVQLLAQQIDL</sequence>
<dbReference type="OrthoDB" id="9765258at2"/>
<dbReference type="InterPro" id="IPR017896">
    <property type="entry name" value="4Fe4S_Fe-S-bd"/>
</dbReference>
<keyword evidence="6" id="KW-0249">Electron transport</keyword>
<dbReference type="InterPro" id="IPR009051">
    <property type="entry name" value="Helical_ferredxn"/>
</dbReference>
<comment type="function">
    <text evidence="6">Component of a complex that catalyzes the oxidation of glycolate to glyoxylate.</text>
</comment>
<accession>A0A1Q2SNY1</accession>
<dbReference type="GO" id="GO:0046872">
    <property type="term" value="F:metal ion binding"/>
    <property type="evidence" value="ECO:0007669"/>
    <property type="project" value="UniProtKB-UniRule"/>
</dbReference>
<proteinExistence type="predicted"/>
<keyword evidence="6" id="KW-0813">Transport</keyword>
<dbReference type="EMBL" id="AP014836">
    <property type="protein sequence ID" value="BAW80831.1"/>
    <property type="molecule type" value="Genomic_DNA"/>
</dbReference>
<dbReference type="GO" id="GO:0051539">
    <property type="term" value="F:4 iron, 4 sulfur cluster binding"/>
    <property type="evidence" value="ECO:0007669"/>
    <property type="project" value="UniProtKB-UniRule"/>
</dbReference>
<dbReference type="RefSeq" id="WP_096527332.1">
    <property type="nucleotide sequence ID" value="NZ_AP014836.1"/>
</dbReference>
<evidence type="ECO:0000256" key="3">
    <source>
        <dbReference type="ARBA" id="ARBA00022737"/>
    </source>
</evidence>
<gene>
    <name evidence="8" type="ORF">TAO_1461</name>
</gene>
<evidence type="ECO:0000256" key="5">
    <source>
        <dbReference type="ARBA" id="ARBA00023014"/>
    </source>
</evidence>
<keyword evidence="9" id="KW-1185">Reference proteome</keyword>
<keyword evidence="4 6" id="KW-0408">Iron</keyword>
<dbReference type="KEGG" id="ntt:TAO_1461"/>
<keyword evidence="2 6" id="KW-0479">Metal-binding</keyword>
<keyword evidence="3" id="KW-0677">Repeat</keyword>
<comment type="catalytic activity">
    <reaction evidence="6">
        <text>glycolate + A = glyoxylate + AH2</text>
        <dbReference type="Rhea" id="RHEA:21264"/>
        <dbReference type="ChEBI" id="CHEBI:13193"/>
        <dbReference type="ChEBI" id="CHEBI:17499"/>
        <dbReference type="ChEBI" id="CHEBI:29805"/>
        <dbReference type="ChEBI" id="CHEBI:36655"/>
        <dbReference type="EC" id="1.1.99.14"/>
    </reaction>
</comment>
<evidence type="ECO:0000256" key="4">
    <source>
        <dbReference type="ARBA" id="ARBA00023004"/>
    </source>
</evidence>
<dbReference type="AlphaFoldDB" id="A0A1Q2SNY1"/>
<evidence type="ECO:0000313" key="8">
    <source>
        <dbReference type="EMBL" id="BAW80831.1"/>
    </source>
</evidence>
<dbReference type="PANTHER" id="PTHR32479">
    <property type="entry name" value="GLYCOLATE OXIDASE IRON-SULFUR SUBUNIT"/>
    <property type="match status" value="1"/>
</dbReference>
<dbReference type="GO" id="GO:0019154">
    <property type="term" value="F:glycolate dehydrogenase activity"/>
    <property type="evidence" value="ECO:0007669"/>
    <property type="project" value="UniProtKB-EC"/>
</dbReference>
<dbReference type="InterPro" id="IPR017900">
    <property type="entry name" value="4Fe4S_Fe_S_CS"/>
</dbReference>